<evidence type="ECO:0000313" key="2">
    <source>
        <dbReference type="EMBL" id="PWB98468.1"/>
    </source>
</evidence>
<dbReference type="CDD" id="cd05289">
    <property type="entry name" value="MDR_like_2"/>
    <property type="match status" value="1"/>
</dbReference>
<organism evidence="2 3">
    <name type="scientific">Homoserinimonas hongtaonis</name>
    <dbReference type="NCBI Taxonomy" id="2079791"/>
    <lineage>
        <taxon>Bacteria</taxon>
        <taxon>Bacillati</taxon>
        <taxon>Actinomycetota</taxon>
        <taxon>Actinomycetes</taxon>
        <taxon>Micrococcales</taxon>
        <taxon>Microbacteriaceae</taxon>
        <taxon>Homoserinimonas</taxon>
    </lineage>
</organism>
<comment type="caution">
    <text evidence="2">The sequence shown here is derived from an EMBL/GenBank/DDBJ whole genome shotgun (WGS) entry which is preliminary data.</text>
</comment>
<dbReference type="EMBL" id="QEEX01000001">
    <property type="protein sequence ID" value="PWB98468.1"/>
    <property type="molecule type" value="Genomic_DNA"/>
</dbReference>
<dbReference type="Pfam" id="PF08240">
    <property type="entry name" value="ADH_N"/>
    <property type="match status" value="1"/>
</dbReference>
<feature type="domain" description="Enoyl reductase (ER)" evidence="1">
    <location>
        <begin position="10"/>
        <end position="312"/>
    </location>
</feature>
<evidence type="ECO:0000313" key="3">
    <source>
        <dbReference type="Proteomes" id="UP000244978"/>
    </source>
</evidence>
<gene>
    <name evidence="2" type="ORF">DF220_05845</name>
</gene>
<evidence type="ECO:0000259" key="1">
    <source>
        <dbReference type="SMART" id="SM00829"/>
    </source>
</evidence>
<dbReference type="SMART" id="SM00829">
    <property type="entry name" value="PKS_ER"/>
    <property type="match status" value="1"/>
</dbReference>
<dbReference type="SUPFAM" id="SSF51735">
    <property type="entry name" value="NAD(P)-binding Rossmann-fold domains"/>
    <property type="match status" value="1"/>
</dbReference>
<dbReference type="SUPFAM" id="SSF50129">
    <property type="entry name" value="GroES-like"/>
    <property type="match status" value="1"/>
</dbReference>
<keyword evidence="3" id="KW-1185">Reference proteome</keyword>
<dbReference type="AlphaFoldDB" id="A0A2U1T3N5"/>
<dbReference type="Gene3D" id="3.90.180.10">
    <property type="entry name" value="Medium-chain alcohol dehydrogenases, catalytic domain"/>
    <property type="match status" value="1"/>
</dbReference>
<dbReference type="InterPro" id="IPR036291">
    <property type="entry name" value="NAD(P)-bd_dom_sf"/>
</dbReference>
<protein>
    <submittedName>
        <fullName evidence="2">NADPH:quinone reductase</fullName>
    </submittedName>
</protein>
<dbReference type="InterPro" id="IPR013154">
    <property type="entry name" value="ADH-like_N"/>
</dbReference>
<dbReference type="GO" id="GO:0016491">
    <property type="term" value="F:oxidoreductase activity"/>
    <property type="evidence" value="ECO:0007669"/>
    <property type="project" value="InterPro"/>
</dbReference>
<dbReference type="PANTHER" id="PTHR11695">
    <property type="entry name" value="ALCOHOL DEHYDROGENASE RELATED"/>
    <property type="match status" value="1"/>
</dbReference>
<dbReference type="Pfam" id="PF13602">
    <property type="entry name" value="ADH_zinc_N_2"/>
    <property type="match status" value="1"/>
</dbReference>
<dbReference type="InterPro" id="IPR020843">
    <property type="entry name" value="ER"/>
</dbReference>
<sequence length="316" mass="32832">MRAVVIDELGGTDRLRLTQLARPVPVSAELLVQIHAAALNPIDAKTRAGKGAAAGIRSFPLTLGNDFSGVVAQAAYEAHPLQPGAEVYGMLSVPRTNGSYAEFAAVPEMSIARKPSNLSHIEAAAVPLAALTADGALRVAGVTAGSRVLIHAGAGGVGHFAVQFAALAGAEVITTASPRNADWLRELGASEVIDYGSTRFEDVVSGVDIVIDLIGNVHDNTGSRSLGVLRADGILVNVPTGSWPSLAEDAAAAGRRATGFKVSPDGRRLAEFTDLIEAGKLRVHIDAVFPLDRVAEAHALLEQGHTRGKISLDITR</sequence>
<dbReference type="Proteomes" id="UP000244978">
    <property type="component" value="Unassembled WGS sequence"/>
</dbReference>
<accession>A0A2U1T3N5</accession>
<name>A0A2U1T3N5_9MICO</name>
<proteinExistence type="predicted"/>
<dbReference type="PANTHER" id="PTHR11695:SF294">
    <property type="entry name" value="RETICULON-4-INTERACTING PROTEIN 1, MITOCHONDRIAL"/>
    <property type="match status" value="1"/>
</dbReference>
<dbReference type="InterPro" id="IPR050700">
    <property type="entry name" value="YIM1/Zinc_Alcohol_DH_Fams"/>
</dbReference>
<dbReference type="Gene3D" id="3.40.50.720">
    <property type="entry name" value="NAD(P)-binding Rossmann-like Domain"/>
    <property type="match status" value="1"/>
</dbReference>
<dbReference type="InterPro" id="IPR011032">
    <property type="entry name" value="GroES-like_sf"/>
</dbReference>
<reference evidence="3" key="1">
    <citation type="submission" date="2018-04" db="EMBL/GenBank/DDBJ databases">
        <authorList>
            <person name="Liu S."/>
            <person name="Wang Z."/>
            <person name="Li J."/>
        </authorList>
    </citation>
    <scope>NUCLEOTIDE SEQUENCE [LARGE SCALE GENOMIC DNA]</scope>
    <source>
        <strain evidence="3">S1194</strain>
    </source>
</reference>